<reference evidence="3" key="1">
    <citation type="submission" date="2013-10" db="EMBL/GenBank/DDBJ databases">
        <authorList>
            <person name="Schartl M."/>
            <person name="Warren W."/>
        </authorList>
    </citation>
    <scope>NUCLEOTIDE SEQUENCE [LARGE SCALE GENOMIC DNA]</scope>
    <source>
        <strain evidence="3">female</strain>
    </source>
</reference>
<dbReference type="Ensembl" id="ENSPFOT00000030611.1">
    <property type="protein sequence ID" value="ENSPFOP00000026797.1"/>
    <property type="gene ID" value="ENSPFOG00000023682.1"/>
</dbReference>
<accession>A0A096M5V6</accession>
<evidence type="ECO:0008006" key="4">
    <source>
        <dbReference type="Google" id="ProtNLM"/>
    </source>
</evidence>
<dbReference type="EMBL" id="AYCK01028437">
    <property type="status" value="NOT_ANNOTATED_CDS"/>
    <property type="molecule type" value="Genomic_DNA"/>
</dbReference>
<name>A0A096M5V6_POEFO</name>
<organism evidence="2 3">
    <name type="scientific">Poecilia formosa</name>
    <name type="common">Amazon molly</name>
    <name type="synonym">Limia formosa</name>
    <dbReference type="NCBI Taxonomy" id="48698"/>
    <lineage>
        <taxon>Eukaryota</taxon>
        <taxon>Metazoa</taxon>
        <taxon>Chordata</taxon>
        <taxon>Craniata</taxon>
        <taxon>Vertebrata</taxon>
        <taxon>Euteleostomi</taxon>
        <taxon>Actinopterygii</taxon>
        <taxon>Neopterygii</taxon>
        <taxon>Teleostei</taxon>
        <taxon>Neoteleostei</taxon>
        <taxon>Acanthomorphata</taxon>
        <taxon>Ovalentaria</taxon>
        <taxon>Atherinomorphae</taxon>
        <taxon>Cyprinodontiformes</taxon>
        <taxon>Poeciliidae</taxon>
        <taxon>Poeciliinae</taxon>
        <taxon>Poecilia</taxon>
    </lineage>
</organism>
<dbReference type="SUPFAM" id="SSF52266">
    <property type="entry name" value="SGNH hydrolase"/>
    <property type="match status" value="1"/>
</dbReference>
<evidence type="ECO:0000256" key="1">
    <source>
        <dbReference type="SAM" id="MobiDB-lite"/>
    </source>
</evidence>
<dbReference type="GeneTree" id="ENSGT00770000121665"/>
<keyword evidence="3" id="KW-1185">Reference proteome</keyword>
<protein>
    <recommendedName>
        <fullName evidence="4">SGNH hydrolase-type esterase domain-containing protein</fullName>
    </recommendedName>
</protein>
<reference evidence="2" key="2">
    <citation type="submission" date="2025-08" db="UniProtKB">
        <authorList>
            <consortium name="Ensembl"/>
        </authorList>
    </citation>
    <scope>IDENTIFICATION</scope>
</reference>
<proteinExistence type="predicted"/>
<evidence type="ECO:0000313" key="2">
    <source>
        <dbReference type="Ensembl" id="ENSPFOP00000026797.1"/>
    </source>
</evidence>
<feature type="region of interest" description="Disordered" evidence="1">
    <location>
        <begin position="25"/>
        <end position="110"/>
    </location>
</feature>
<evidence type="ECO:0000313" key="3">
    <source>
        <dbReference type="Proteomes" id="UP000028760"/>
    </source>
</evidence>
<dbReference type="Gene3D" id="3.40.50.12690">
    <property type="match status" value="1"/>
</dbReference>
<reference evidence="2" key="3">
    <citation type="submission" date="2025-09" db="UniProtKB">
        <authorList>
            <consortium name="Ensembl"/>
        </authorList>
    </citation>
    <scope>IDENTIFICATION</scope>
</reference>
<dbReference type="Proteomes" id="UP000028760">
    <property type="component" value="Unassembled WGS sequence"/>
</dbReference>
<dbReference type="EMBL" id="AYCK01028436">
    <property type="status" value="NOT_ANNOTATED_CDS"/>
    <property type="molecule type" value="Genomic_DNA"/>
</dbReference>
<dbReference type="AlphaFoldDB" id="A0A096M5V6"/>
<dbReference type="Gene3D" id="3.40.50.12700">
    <property type="match status" value="1"/>
</dbReference>
<sequence>MSRLLGNTSYAEKSILPSKYYFPPSFYDHSTPPKKNKQAAGTKTAPPTPLPRKKRPAQASKHSDAMGIPLKNRFSALQPEPEENSPSNINNEARPAHLPPKAPKDKATTRKTKCMPKVLIVGDEAGNGVSYVWNPKKTRVISSPGDTISDLLSLTNQPNFETLVVHVGANDLAKQKFEILKKDFNNLLNTMGKLKMKLFLSGPIPSGDEKHSRLDMINKWLISSVSSVTFIDNLWIYWQRFHLGRGGRNKHGIKLLTANLFHFINKDNNVTIASEEQAQGCLARMEPSMYQEQTIPKQADKTSTEDRATGSRPPFPLSFCSYTHSLHSQDTYQEMSSGPEFLKFTDGMNQQVCLGTSLLIANIADLTSFKPPYSDLPEDPALCVSEV</sequence>
<dbReference type="STRING" id="48698.ENSPFOP00000026797"/>